<dbReference type="InterPro" id="IPR036922">
    <property type="entry name" value="Rieske_2Fe-2S_sf"/>
</dbReference>
<comment type="caution">
    <text evidence="7">The sequence shown here is derived from an EMBL/GenBank/DDBJ whole genome shotgun (WGS) entry which is preliminary data.</text>
</comment>
<dbReference type="Pfam" id="PF00355">
    <property type="entry name" value="Rieske"/>
    <property type="match status" value="1"/>
</dbReference>
<dbReference type="CDD" id="cd03469">
    <property type="entry name" value="Rieske_RO_Alpha_N"/>
    <property type="match status" value="1"/>
</dbReference>
<dbReference type="Gene3D" id="2.102.10.10">
    <property type="entry name" value="Rieske [2Fe-2S] iron-sulphur domain"/>
    <property type="match status" value="1"/>
</dbReference>
<accession>A0ABV4FIP4</accession>
<dbReference type="PROSITE" id="PS51296">
    <property type="entry name" value="RIESKE"/>
    <property type="match status" value="1"/>
</dbReference>
<sequence>MLSTKQPVLRRFWYALMPVDHLKDGPKPFTLLGEPIVLFLDANGEPAALEDRCCHRTAKLSKGWCNNGNIVCGYHGWEYDRDDELLMIPQFPFEQPIPDAKARSFRAKTRYGCVWVAVDEPLSDIPDVPSCAWVTSAYVR</sequence>
<organism evidence="7 8">
    <name type="scientific">Bradyrhizobium ottawaense</name>
    <dbReference type="NCBI Taxonomy" id="931866"/>
    <lineage>
        <taxon>Bacteria</taxon>
        <taxon>Pseudomonadati</taxon>
        <taxon>Pseudomonadota</taxon>
        <taxon>Alphaproteobacteria</taxon>
        <taxon>Hyphomicrobiales</taxon>
        <taxon>Nitrobacteraceae</taxon>
        <taxon>Bradyrhizobium</taxon>
    </lineage>
</organism>
<reference evidence="7 8" key="1">
    <citation type="submission" date="2024-07" db="EMBL/GenBank/DDBJ databases">
        <title>Genomic Encyclopedia of Type Strains, Phase V (KMG-V): Genome sequencing to study the core and pangenomes of soil and plant-associated prokaryotes.</title>
        <authorList>
            <person name="Whitman W."/>
        </authorList>
    </citation>
    <scope>NUCLEOTIDE SEQUENCE [LARGE SCALE GENOMIC DNA]</scope>
    <source>
        <strain evidence="7 8">USDA 152</strain>
    </source>
</reference>
<keyword evidence="4" id="KW-0408">Iron</keyword>
<evidence type="ECO:0000259" key="6">
    <source>
        <dbReference type="PROSITE" id="PS51296"/>
    </source>
</evidence>
<dbReference type="RefSeq" id="WP_018273849.1">
    <property type="nucleotide sequence ID" value="NZ_CP150124.1"/>
</dbReference>
<dbReference type="GeneID" id="99820281"/>
<dbReference type="InterPro" id="IPR017941">
    <property type="entry name" value="Rieske_2Fe-2S"/>
</dbReference>
<evidence type="ECO:0000256" key="2">
    <source>
        <dbReference type="ARBA" id="ARBA00022723"/>
    </source>
</evidence>
<dbReference type="EMBL" id="JBGBZJ010000002">
    <property type="protein sequence ID" value="MEY9451440.1"/>
    <property type="molecule type" value="Genomic_DNA"/>
</dbReference>
<feature type="domain" description="Rieske" evidence="6">
    <location>
        <begin position="13"/>
        <end position="116"/>
    </location>
</feature>
<evidence type="ECO:0000256" key="5">
    <source>
        <dbReference type="ARBA" id="ARBA00023014"/>
    </source>
</evidence>
<name>A0ABV4FIP4_9BRAD</name>
<evidence type="ECO:0000313" key="7">
    <source>
        <dbReference type="EMBL" id="MEY9451440.1"/>
    </source>
</evidence>
<dbReference type="SUPFAM" id="SSF50022">
    <property type="entry name" value="ISP domain"/>
    <property type="match status" value="1"/>
</dbReference>
<gene>
    <name evidence="7" type="ORF">ABIG07_000388</name>
</gene>
<evidence type="ECO:0000256" key="4">
    <source>
        <dbReference type="ARBA" id="ARBA00023004"/>
    </source>
</evidence>
<dbReference type="PANTHER" id="PTHR21266">
    <property type="entry name" value="IRON-SULFUR DOMAIN CONTAINING PROTEIN"/>
    <property type="match status" value="1"/>
</dbReference>
<keyword evidence="1" id="KW-0001">2Fe-2S</keyword>
<dbReference type="Proteomes" id="UP001565369">
    <property type="component" value="Unassembled WGS sequence"/>
</dbReference>
<evidence type="ECO:0000313" key="8">
    <source>
        <dbReference type="Proteomes" id="UP001565369"/>
    </source>
</evidence>
<evidence type="ECO:0000256" key="1">
    <source>
        <dbReference type="ARBA" id="ARBA00022714"/>
    </source>
</evidence>
<keyword evidence="3" id="KW-0560">Oxidoreductase</keyword>
<keyword evidence="5" id="KW-0411">Iron-sulfur</keyword>
<evidence type="ECO:0000256" key="3">
    <source>
        <dbReference type="ARBA" id="ARBA00023002"/>
    </source>
</evidence>
<dbReference type="InterPro" id="IPR050584">
    <property type="entry name" value="Cholesterol_7-desaturase"/>
</dbReference>
<protein>
    <submittedName>
        <fullName evidence="7">Phenylpropionate dioxygenase-like ring-hydroxylating dioxygenase large terminal subunit</fullName>
    </submittedName>
</protein>
<dbReference type="PANTHER" id="PTHR21266:SF60">
    <property type="entry name" value="3-KETOSTEROID-9-ALPHA-MONOOXYGENASE, OXYGENASE COMPONENT"/>
    <property type="match status" value="1"/>
</dbReference>
<keyword evidence="2" id="KW-0479">Metal-binding</keyword>
<proteinExistence type="predicted"/>
<keyword evidence="8" id="KW-1185">Reference proteome</keyword>